<reference evidence="8" key="2">
    <citation type="submission" date="2021-09" db="EMBL/GenBank/DDBJ databases">
        <authorList>
            <person name="Gilroy R."/>
        </authorList>
    </citation>
    <scope>NUCLEOTIDE SEQUENCE</scope>
    <source>
        <strain evidence="8">ChiBcolR7-4860</strain>
    </source>
</reference>
<feature type="transmembrane region" description="Helical" evidence="6">
    <location>
        <begin position="82"/>
        <end position="104"/>
    </location>
</feature>
<feature type="domain" description="Major facilitator superfamily (MFS) profile" evidence="7">
    <location>
        <begin position="237"/>
        <end position="426"/>
    </location>
</feature>
<feature type="transmembrane region" description="Helical" evidence="6">
    <location>
        <begin position="329"/>
        <end position="352"/>
    </location>
</feature>
<dbReference type="GO" id="GO:0005886">
    <property type="term" value="C:plasma membrane"/>
    <property type="evidence" value="ECO:0007669"/>
    <property type="project" value="UniProtKB-SubCell"/>
</dbReference>
<accession>A0A921IZV4</accession>
<feature type="transmembrane region" description="Helical" evidence="6">
    <location>
        <begin position="171"/>
        <end position="193"/>
    </location>
</feature>
<dbReference type="PROSITE" id="PS50850">
    <property type="entry name" value="MFS"/>
    <property type="match status" value="1"/>
</dbReference>
<feature type="transmembrane region" description="Helical" evidence="6">
    <location>
        <begin position="305"/>
        <end position="323"/>
    </location>
</feature>
<dbReference type="AlphaFoldDB" id="A0A921IZV4"/>
<gene>
    <name evidence="8" type="ORF">K8U73_07880</name>
</gene>
<feature type="transmembrane region" description="Helical" evidence="6">
    <location>
        <begin position="393"/>
        <end position="416"/>
    </location>
</feature>
<organism evidence="8 9">
    <name type="scientific">Bifidobacterium pullorum subsp. gallinarum</name>
    <dbReference type="NCBI Taxonomy" id="78344"/>
    <lineage>
        <taxon>Bacteria</taxon>
        <taxon>Bacillati</taxon>
        <taxon>Actinomycetota</taxon>
        <taxon>Actinomycetes</taxon>
        <taxon>Bifidobacteriales</taxon>
        <taxon>Bifidobacteriaceae</taxon>
        <taxon>Bifidobacterium</taxon>
    </lineage>
</organism>
<comment type="subcellular location">
    <subcellularLocation>
        <location evidence="1">Cell membrane</location>
        <topology evidence="1">Multi-pass membrane protein</topology>
    </subcellularLocation>
</comment>
<dbReference type="Gene3D" id="1.20.1250.20">
    <property type="entry name" value="MFS general substrate transporter like domains"/>
    <property type="match status" value="1"/>
</dbReference>
<dbReference type="SUPFAM" id="SSF103473">
    <property type="entry name" value="MFS general substrate transporter"/>
    <property type="match status" value="1"/>
</dbReference>
<feature type="transmembrane region" description="Helical" evidence="6">
    <location>
        <begin position="238"/>
        <end position="259"/>
    </location>
</feature>
<evidence type="ECO:0000256" key="5">
    <source>
        <dbReference type="ARBA" id="ARBA00023136"/>
    </source>
</evidence>
<feature type="transmembrane region" description="Helical" evidence="6">
    <location>
        <begin position="12"/>
        <end position="41"/>
    </location>
</feature>
<name>A0A921IZV4_9BIFI</name>
<dbReference type="EMBL" id="DYUX01000025">
    <property type="protein sequence ID" value="HJG42282.1"/>
    <property type="molecule type" value="Genomic_DNA"/>
</dbReference>
<evidence type="ECO:0000256" key="1">
    <source>
        <dbReference type="ARBA" id="ARBA00004651"/>
    </source>
</evidence>
<keyword evidence="4 6" id="KW-1133">Transmembrane helix</keyword>
<evidence type="ECO:0000256" key="2">
    <source>
        <dbReference type="ARBA" id="ARBA00022475"/>
    </source>
</evidence>
<evidence type="ECO:0000256" key="3">
    <source>
        <dbReference type="ARBA" id="ARBA00022692"/>
    </source>
</evidence>
<evidence type="ECO:0000313" key="9">
    <source>
        <dbReference type="Proteomes" id="UP000786560"/>
    </source>
</evidence>
<dbReference type="InterPro" id="IPR011701">
    <property type="entry name" value="MFS"/>
</dbReference>
<proteinExistence type="predicted"/>
<dbReference type="PANTHER" id="PTHR23513">
    <property type="entry name" value="INTEGRAL MEMBRANE EFFLUX PROTEIN-RELATED"/>
    <property type="match status" value="1"/>
</dbReference>
<dbReference type="Proteomes" id="UP000786560">
    <property type="component" value="Unassembled WGS sequence"/>
</dbReference>
<dbReference type="CDD" id="cd06173">
    <property type="entry name" value="MFS_MefA_like"/>
    <property type="match status" value="1"/>
</dbReference>
<dbReference type="GO" id="GO:0022857">
    <property type="term" value="F:transmembrane transporter activity"/>
    <property type="evidence" value="ECO:0007669"/>
    <property type="project" value="InterPro"/>
</dbReference>
<protein>
    <submittedName>
        <fullName evidence="8">MFS transporter</fullName>
    </submittedName>
</protein>
<keyword evidence="2" id="KW-1003">Cell membrane</keyword>
<keyword evidence="3 6" id="KW-0812">Transmembrane</keyword>
<feature type="transmembrane region" description="Helical" evidence="6">
    <location>
        <begin position="53"/>
        <end position="75"/>
    </location>
</feature>
<feature type="transmembrane region" description="Helical" evidence="6">
    <location>
        <begin position="364"/>
        <end position="387"/>
    </location>
</feature>
<evidence type="ECO:0000256" key="6">
    <source>
        <dbReference type="SAM" id="Phobius"/>
    </source>
</evidence>
<dbReference type="Pfam" id="PF07690">
    <property type="entry name" value="MFS_1"/>
    <property type="match status" value="1"/>
</dbReference>
<dbReference type="InterPro" id="IPR020846">
    <property type="entry name" value="MFS_dom"/>
</dbReference>
<evidence type="ECO:0000313" key="8">
    <source>
        <dbReference type="EMBL" id="HJG42282.1"/>
    </source>
</evidence>
<comment type="caution">
    <text evidence="8">The sequence shown here is derived from an EMBL/GenBank/DDBJ whole genome shotgun (WGS) entry which is preliminary data.</text>
</comment>
<feature type="transmembrane region" description="Helical" evidence="6">
    <location>
        <begin position="279"/>
        <end position="298"/>
    </location>
</feature>
<reference evidence="8" key="1">
    <citation type="journal article" date="2021" name="PeerJ">
        <title>Extensive microbial diversity within the chicken gut microbiome revealed by metagenomics and culture.</title>
        <authorList>
            <person name="Gilroy R."/>
            <person name="Ravi A."/>
            <person name="Getino M."/>
            <person name="Pursley I."/>
            <person name="Horton D.L."/>
            <person name="Alikhan N.F."/>
            <person name="Baker D."/>
            <person name="Gharbi K."/>
            <person name="Hall N."/>
            <person name="Watson M."/>
            <person name="Adriaenssens E.M."/>
            <person name="Foster-Nyarko E."/>
            <person name="Jarju S."/>
            <person name="Secka A."/>
            <person name="Antonio M."/>
            <person name="Oren A."/>
            <person name="Chaudhuri R.R."/>
            <person name="La Ragione R."/>
            <person name="Hildebrand F."/>
            <person name="Pallen M.J."/>
        </authorList>
    </citation>
    <scope>NUCLEOTIDE SEQUENCE</scope>
    <source>
        <strain evidence="8">ChiBcolR7-4860</strain>
    </source>
</reference>
<dbReference type="RefSeq" id="WP_278711627.1">
    <property type="nucleotide sequence ID" value="NZ_DYUX01000025.1"/>
</dbReference>
<dbReference type="PANTHER" id="PTHR23513:SF18">
    <property type="entry name" value="INTEGRAL MEMBRANE PROTEIN"/>
    <property type="match status" value="1"/>
</dbReference>
<sequence length="426" mass="44077">MNTPKPVPSRPYAWVSTIAIVWGGELFSVLTSSIVQMGLIWHIAAQGGSAGTITLASMAGFLPLALIGPFAGVIVDRHPITATLIGSDLFIAAISLVVAMAALLGHAPVWLIMASLFLRAIGSSLHTPAFNALTPMVAPAEQLGRLSGIAQCVQSLGYIAGYAMAALLYPIFGLGVMALIDVVGALVASLAVWMTRLTTYVRPVSTTATDSEGLSVAVGRMLSETRDGFRVLRADSGLFALLICGFAFSLVISPVSALFPVMCLDHFNSGTSGAATAEVAFSAGMLVSSLVIGATGGFRRRVVSVELATVTYGMATLIAGSAAPSMFPAFLASAVVMGFSSPLYSAPQIALIQERIAPEYLGRVFGLYGSLMAWALPLGTAVSSLFVDSVGATVWFMGSGVAILALAVTMVLIPSIRAIDDGDRHA</sequence>
<keyword evidence="5 6" id="KW-0472">Membrane</keyword>
<evidence type="ECO:0000256" key="4">
    <source>
        <dbReference type="ARBA" id="ARBA00022989"/>
    </source>
</evidence>
<evidence type="ECO:0000259" key="7">
    <source>
        <dbReference type="PROSITE" id="PS50850"/>
    </source>
</evidence>
<dbReference type="InterPro" id="IPR036259">
    <property type="entry name" value="MFS_trans_sf"/>
</dbReference>